<organism evidence="1 2">
    <name type="scientific">Runella slithyformis (strain ATCC 29530 / DSM 19594 / LMG 11500 / NCIMB 11436 / LSU 4)</name>
    <dbReference type="NCBI Taxonomy" id="761193"/>
    <lineage>
        <taxon>Bacteria</taxon>
        <taxon>Pseudomonadati</taxon>
        <taxon>Bacteroidota</taxon>
        <taxon>Cytophagia</taxon>
        <taxon>Cytophagales</taxon>
        <taxon>Spirosomataceae</taxon>
        <taxon>Runella</taxon>
    </lineage>
</organism>
<reference evidence="2" key="1">
    <citation type="submission" date="2011-06" db="EMBL/GenBank/DDBJ databases">
        <title>The complete genome of chromosome of Runella slithyformis DSM 19594.</title>
        <authorList>
            <consortium name="US DOE Joint Genome Institute (JGI-PGF)"/>
            <person name="Lucas S."/>
            <person name="Han J."/>
            <person name="Lapidus A."/>
            <person name="Bruce D."/>
            <person name="Goodwin L."/>
            <person name="Pitluck S."/>
            <person name="Peters L."/>
            <person name="Kyrpides N."/>
            <person name="Mavromatis K."/>
            <person name="Ivanova N."/>
            <person name="Ovchinnikova G."/>
            <person name="Zhang X."/>
            <person name="Misra M."/>
            <person name="Detter J.C."/>
            <person name="Tapia R."/>
            <person name="Han C."/>
            <person name="Land M."/>
            <person name="Hauser L."/>
            <person name="Markowitz V."/>
            <person name="Cheng J.-F."/>
            <person name="Hugenholtz P."/>
            <person name="Woyke T."/>
            <person name="Wu D."/>
            <person name="Tindall B."/>
            <person name="Faehrich R."/>
            <person name="Brambilla E."/>
            <person name="Klenk H.-P."/>
            <person name="Eisen J.A."/>
        </authorList>
    </citation>
    <scope>NUCLEOTIDE SEQUENCE [LARGE SCALE GENOMIC DNA]</scope>
    <source>
        <strain evidence="2">ATCC 29530 / DSM 19594 / LMG 11500 / NCIMB 11436 / LSU 4</strain>
    </source>
</reference>
<accession>A0A7U3ZGG3</accession>
<dbReference type="Proteomes" id="UP000000493">
    <property type="component" value="Chromosome"/>
</dbReference>
<proteinExistence type="predicted"/>
<protein>
    <recommendedName>
        <fullName evidence="3">DUF4494 domain-containing protein</fullName>
    </recommendedName>
</protein>
<reference evidence="1 2" key="2">
    <citation type="journal article" date="2012" name="Stand. Genomic Sci.">
        <title>Complete genome sequence of the aquatic bacterium Runella slithyformis type strain (LSU 4(T)).</title>
        <authorList>
            <person name="Copeland A."/>
            <person name="Zhang X."/>
            <person name="Misra M."/>
            <person name="Lapidus A."/>
            <person name="Nolan M."/>
            <person name="Lucas S."/>
            <person name="Deshpande S."/>
            <person name="Cheng J.F."/>
            <person name="Tapia R."/>
            <person name="Goodwin L.A."/>
            <person name="Pitluck S."/>
            <person name="Liolios K."/>
            <person name="Pagani I."/>
            <person name="Ivanova N."/>
            <person name="Mikhailova N."/>
            <person name="Pati A."/>
            <person name="Chen A."/>
            <person name="Palaniappan K."/>
            <person name="Land M."/>
            <person name="Hauser L."/>
            <person name="Pan C."/>
            <person name="Jeffries C.D."/>
            <person name="Detter J.C."/>
            <person name="Brambilla E.M."/>
            <person name="Rohde M."/>
            <person name="Djao O.D."/>
            <person name="Goker M."/>
            <person name="Sikorski J."/>
            <person name="Tindall B.J."/>
            <person name="Woyke T."/>
            <person name="Bristow J."/>
            <person name="Eisen J.A."/>
            <person name="Markowitz V."/>
            <person name="Hugenholtz P."/>
            <person name="Kyrpides N.C."/>
            <person name="Klenk H.P."/>
            <person name="Mavromatis K."/>
        </authorList>
    </citation>
    <scope>NUCLEOTIDE SEQUENCE [LARGE SCALE GENOMIC DNA]</scope>
    <source>
        <strain evidence="2">ATCC 29530 / DSM 19594 / LMG 11500 / NCIMB 11436 / LSU 4</strain>
    </source>
</reference>
<gene>
    <name evidence="1" type="ordered locus">Runsl_0311</name>
</gene>
<evidence type="ECO:0000313" key="2">
    <source>
        <dbReference type="Proteomes" id="UP000000493"/>
    </source>
</evidence>
<name>A0A7U3ZGG3_RUNSL</name>
<sequence>MSQWYSGKIAHQQEQENGSLKTLTEAYLLQAVSYTDGEARLYQIAEENGIKEHQINALTPIRISDVFQHSDGEQWYLAKVVMISIDQTRSKAKEKRIVSQMAVNADNLKTALERIEVNISKYLVPTVIEGIKLTSYLDIYPESANEPENAGTEEN</sequence>
<keyword evidence="2" id="KW-1185">Reference proteome</keyword>
<evidence type="ECO:0008006" key="3">
    <source>
        <dbReference type="Google" id="ProtNLM"/>
    </source>
</evidence>
<dbReference type="KEGG" id="rsi:Runsl_0311"/>
<evidence type="ECO:0000313" key="1">
    <source>
        <dbReference type="EMBL" id="AEI46763.1"/>
    </source>
</evidence>
<dbReference type="AlphaFoldDB" id="A0A7U3ZGG3"/>
<dbReference type="EMBL" id="CP002859">
    <property type="protein sequence ID" value="AEI46763.1"/>
    <property type="molecule type" value="Genomic_DNA"/>
</dbReference>
<dbReference type="InterPro" id="IPR027848">
    <property type="entry name" value="DUF4494"/>
</dbReference>
<dbReference type="RefSeq" id="WP_013926088.1">
    <property type="nucleotide sequence ID" value="NC_015703.1"/>
</dbReference>
<dbReference type="Pfam" id="PF14902">
    <property type="entry name" value="DUF4494"/>
    <property type="match status" value="1"/>
</dbReference>